<dbReference type="PROSITE" id="PS00018">
    <property type="entry name" value="EF_HAND_1"/>
    <property type="match status" value="1"/>
</dbReference>
<dbReference type="InterPro" id="IPR034325">
    <property type="entry name" value="S-100_dom"/>
</dbReference>
<feature type="domain" description="EF-hand" evidence="3">
    <location>
        <begin position="67"/>
        <end position="102"/>
    </location>
</feature>
<dbReference type="InterPro" id="IPR002048">
    <property type="entry name" value="EF_hand_dom"/>
</dbReference>
<dbReference type="Proteomes" id="UP001558613">
    <property type="component" value="Unassembled WGS sequence"/>
</dbReference>
<dbReference type="InterPro" id="IPR011992">
    <property type="entry name" value="EF-hand-dom_pair"/>
</dbReference>
<evidence type="ECO:0000259" key="3">
    <source>
        <dbReference type="PROSITE" id="PS50222"/>
    </source>
</evidence>
<organism evidence="4 5">
    <name type="scientific">Cirrhinus molitorella</name>
    <name type="common">mud carp</name>
    <dbReference type="NCBI Taxonomy" id="172907"/>
    <lineage>
        <taxon>Eukaryota</taxon>
        <taxon>Metazoa</taxon>
        <taxon>Chordata</taxon>
        <taxon>Craniata</taxon>
        <taxon>Vertebrata</taxon>
        <taxon>Euteleostomi</taxon>
        <taxon>Actinopterygii</taxon>
        <taxon>Neopterygii</taxon>
        <taxon>Teleostei</taxon>
        <taxon>Ostariophysi</taxon>
        <taxon>Cypriniformes</taxon>
        <taxon>Cyprinidae</taxon>
        <taxon>Labeoninae</taxon>
        <taxon>Labeonini</taxon>
        <taxon>Cirrhinus</taxon>
    </lineage>
</organism>
<evidence type="ECO:0000313" key="5">
    <source>
        <dbReference type="Proteomes" id="UP001558613"/>
    </source>
</evidence>
<dbReference type="PROSITE" id="PS50222">
    <property type="entry name" value="EF_HAND_2"/>
    <property type="match status" value="1"/>
</dbReference>
<evidence type="ECO:0000256" key="1">
    <source>
        <dbReference type="ARBA" id="ARBA00022723"/>
    </source>
</evidence>
<proteinExistence type="predicted"/>
<dbReference type="InterPro" id="IPR018247">
    <property type="entry name" value="EF_Hand_1_Ca_BS"/>
</dbReference>
<keyword evidence="1" id="KW-0479">Metal-binding</keyword>
<accession>A0ABR3LQJ8</accession>
<evidence type="ECO:0000256" key="2">
    <source>
        <dbReference type="ARBA" id="ARBA00022837"/>
    </source>
</evidence>
<evidence type="ECO:0000313" key="4">
    <source>
        <dbReference type="EMBL" id="KAL1255178.1"/>
    </source>
</evidence>
<dbReference type="Gene3D" id="1.10.238.10">
    <property type="entry name" value="EF-hand"/>
    <property type="match status" value="1"/>
</dbReference>
<protein>
    <recommendedName>
        <fullName evidence="3">EF-hand domain-containing protein</fullName>
    </recommendedName>
</protein>
<gene>
    <name evidence="4" type="ORF">QQF64_013239</name>
</gene>
<name>A0ABR3LQJ8_9TELE</name>
<dbReference type="SMART" id="SM01394">
    <property type="entry name" value="S_100"/>
    <property type="match status" value="1"/>
</dbReference>
<dbReference type="SUPFAM" id="SSF47473">
    <property type="entry name" value="EF-hand"/>
    <property type="match status" value="1"/>
</dbReference>
<dbReference type="PANTHER" id="PTHR11639:SF130">
    <property type="entry name" value="PROTEIN S100-A11"/>
    <property type="match status" value="1"/>
</dbReference>
<dbReference type="CDD" id="cd00213">
    <property type="entry name" value="S-100"/>
    <property type="match status" value="1"/>
</dbReference>
<keyword evidence="2" id="KW-0106">Calcium</keyword>
<dbReference type="EMBL" id="JAYMGO010000019">
    <property type="protein sequence ID" value="KAL1255178.1"/>
    <property type="molecule type" value="Genomic_DNA"/>
</dbReference>
<keyword evidence="5" id="KW-1185">Reference proteome</keyword>
<dbReference type="PANTHER" id="PTHR11639">
    <property type="entry name" value="S100 CALCIUM-BINDING PROTEIN"/>
    <property type="match status" value="1"/>
</dbReference>
<dbReference type="InterPro" id="IPR013787">
    <property type="entry name" value="S100_Ca-bd_sub"/>
</dbReference>
<comment type="caution">
    <text evidence="4">The sequence shown here is derived from an EMBL/GenBank/DDBJ whole genome shotgun (WGS) entry which is preliminary data.</text>
</comment>
<sequence>MSVDADQNFIPWLSHLTTPKIMESAINVLVSQFKTYAGKDGSANTLSKEEFQSLVTSQLPNFVKNASDPATIDQLMNSLDANNDGELTFLEFWQLIGSVANQHGGF</sequence>
<reference evidence="4 5" key="1">
    <citation type="submission" date="2023-09" db="EMBL/GenBank/DDBJ databases">
        <authorList>
            <person name="Wang M."/>
        </authorList>
    </citation>
    <scope>NUCLEOTIDE SEQUENCE [LARGE SCALE GENOMIC DNA]</scope>
    <source>
        <strain evidence="4">GT-2023</strain>
        <tissue evidence="4">Liver</tissue>
    </source>
</reference>
<dbReference type="Pfam" id="PF13202">
    <property type="entry name" value="EF-hand_5"/>
    <property type="match status" value="1"/>
</dbReference>
<dbReference type="Pfam" id="PF01023">
    <property type="entry name" value="S_100"/>
    <property type="match status" value="1"/>
</dbReference>